<keyword evidence="2" id="KW-0521">NADP</keyword>
<dbReference type="PANTHER" id="PTHR42748">
    <property type="entry name" value="NITROGEN METABOLITE REPRESSION PROTEIN NMRA FAMILY MEMBER"/>
    <property type="match status" value="1"/>
</dbReference>
<dbReference type="EMBL" id="FJ379298">
    <property type="protein sequence ID" value="ACJ13446.1"/>
    <property type="molecule type" value="Genomic_DNA"/>
</dbReference>
<reference evidence="5" key="2">
    <citation type="journal article" date="2009" name="Appl. Environ. Microbiol.">
        <title>Negative roles of a novel nitrogen metabolite repression-related gene, TAR1, in laccase production and nitrate utilization by the basidiomycete Cryptococcus neoformans.</title>
        <authorList>
            <person name="Jiang N."/>
            <person name="Xiao D."/>
            <person name="Zhang D."/>
            <person name="Sun N."/>
            <person name="Yan B."/>
            <person name="Zhu X."/>
        </authorList>
    </citation>
    <scope>NUCLEOTIDE SEQUENCE</scope>
</reference>
<dbReference type="CDD" id="cd05251">
    <property type="entry name" value="NmrA_like_SDR_a"/>
    <property type="match status" value="1"/>
</dbReference>
<dbReference type="AlphaFoldDB" id="B6ZAZ4"/>
<sequence>MAATTILVVGATGKQGGQVMATLLNSGRSQISLRFLTRNKSSPNATELISKGATAVVGNLSDRQLLLTALKGVDRAYLVTDAGAGEEKEAELGINFVEAAKEAGVSHMVLSSVSAADLAKDVPHFRSKAKVERSLQASGMSYTILRPVAFMDNFPVAPGFARFMVVGMFYAAIGGRKCQLISVKDIGTFGGMALLDPDSSHFHNAILDLSGGNYDISDVRHAVYAAQAGGQPWFATYTPKLVRRLLPYDFRQMMIYLERVGYPDIDTAKLREIYPDLMTLEQYFRQDL</sequence>
<protein>
    <submittedName>
        <fullName evidence="6">Tar1</fullName>
    </submittedName>
    <submittedName>
        <fullName evidence="5">Temperature associated repressor</fullName>
    </submittedName>
</protein>
<evidence type="ECO:0000256" key="2">
    <source>
        <dbReference type="ARBA" id="ARBA00022857"/>
    </source>
</evidence>
<dbReference type="EMBL" id="FJ426106">
    <property type="protein sequence ID" value="ACJ50533.1"/>
    <property type="molecule type" value="mRNA"/>
</dbReference>
<dbReference type="Gene3D" id="3.40.50.720">
    <property type="entry name" value="NAD(P)-binding Rossmann-like Domain"/>
    <property type="match status" value="1"/>
</dbReference>
<dbReference type="InterPro" id="IPR008030">
    <property type="entry name" value="NmrA-like"/>
</dbReference>
<dbReference type="GO" id="GO:0016491">
    <property type="term" value="F:oxidoreductase activity"/>
    <property type="evidence" value="ECO:0007669"/>
    <property type="project" value="UniProtKB-KW"/>
</dbReference>
<dbReference type="GO" id="GO:0005634">
    <property type="term" value="C:nucleus"/>
    <property type="evidence" value="ECO:0007669"/>
    <property type="project" value="TreeGrafter"/>
</dbReference>
<proteinExistence type="evidence at transcript level"/>
<organism evidence="5">
    <name type="scientific">Cryptococcus neoformans</name>
    <name type="common">Filobasidiella neoformans</name>
    <dbReference type="NCBI Taxonomy" id="5207"/>
    <lineage>
        <taxon>Eukaryota</taxon>
        <taxon>Fungi</taxon>
        <taxon>Dikarya</taxon>
        <taxon>Basidiomycota</taxon>
        <taxon>Agaricomycotina</taxon>
        <taxon>Tremellomycetes</taxon>
        <taxon>Tremellales</taxon>
        <taxon>Cryptococcaceae</taxon>
        <taxon>Cryptococcus</taxon>
        <taxon>Cryptococcus neoformans species complex</taxon>
    </lineage>
</organism>
<dbReference type="PANTHER" id="PTHR42748:SF30">
    <property type="entry name" value="NMRA-LIKE DOMAIN-CONTAINING PROTEIN"/>
    <property type="match status" value="1"/>
</dbReference>
<dbReference type="InterPro" id="IPR051164">
    <property type="entry name" value="NmrA-like_oxidored"/>
</dbReference>
<evidence type="ECO:0000313" key="6">
    <source>
        <dbReference type="EMBL" id="ACJ50533.1"/>
    </source>
</evidence>
<evidence type="ECO:0000313" key="5">
    <source>
        <dbReference type="EMBL" id="ACJ13445.1"/>
    </source>
</evidence>
<dbReference type="InterPro" id="IPR036291">
    <property type="entry name" value="NAD(P)-bd_dom_sf"/>
</dbReference>
<evidence type="ECO:0000259" key="4">
    <source>
        <dbReference type="Pfam" id="PF05368"/>
    </source>
</evidence>
<dbReference type="EMBL" id="FJ379297">
    <property type="protein sequence ID" value="ACJ13445.1"/>
    <property type="molecule type" value="mRNA"/>
</dbReference>
<evidence type="ECO:0000256" key="3">
    <source>
        <dbReference type="ARBA" id="ARBA00023002"/>
    </source>
</evidence>
<reference evidence="6" key="1">
    <citation type="submission" date="2008-10" db="EMBL/GenBank/DDBJ databases">
        <title>Identification of a Temperature-associated Repressor of Laccase TAR1 and its Role in the Virulence of Cryptococcus neoformans.</title>
        <authorList>
            <person name="Williamson P.R."/>
            <person name="Zhu X."/>
        </authorList>
    </citation>
    <scope>NUCLEOTIDE SEQUENCE</scope>
    <source>
        <strain evidence="6">H99</strain>
    </source>
</reference>
<gene>
    <name evidence="5" type="primary">TAR1</name>
</gene>
<dbReference type="Gene3D" id="3.90.25.10">
    <property type="entry name" value="UDP-galactose 4-epimerase, domain 1"/>
    <property type="match status" value="1"/>
</dbReference>
<name>B6ZAZ4_CRYNE</name>
<keyword evidence="3" id="KW-0560">Oxidoreductase</keyword>
<evidence type="ECO:0000256" key="1">
    <source>
        <dbReference type="ARBA" id="ARBA00006328"/>
    </source>
</evidence>
<feature type="domain" description="NmrA-like" evidence="4">
    <location>
        <begin position="4"/>
        <end position="284"/>
    </location>
</feature>
<accession>B6ZAZ4</accession>
<dbReference type="Pfam" id="PF05368">
    <property type="entry name" value="NmrA"/>
    <property type="match status" value="1"/>
</dbReference>
<dbReference type="SUPFAM" id="SSF51735">
    <property type="entry name" value="NAD(P)-binding Rossmann-fold domains"/>
    <property type="match status" value="1"/>
</dbReference>
<comment type="similarity">
    <text evidence="1">Belongs to the NmrA-type oxidoreductase family.</text>
</comment>